<dbReference type="InterPro" id="IPR045866">
    <property type="entry name" value="FAM210A/B-like"/>
</dbReference>
<protein>
    <submittedName>
        <fullName evidence="10">Protein FAM210A</fullName>
    </submittedName>
</protein>
<feature type="transmembrane region" description="Helical" evidence="8">
    <location>
        <begin position="126"/>
        <end position="149"/>
    </location>
</feature>
<accession>A0A8D8XZV1</accession>
<dbReference type="EMBL" id="HBUF01353319">
    <property type="protein sequence ID" value="CAG6715575.1"/>
    <property type="molecule type" value="Transcribed_RNA"/>
</dbReference>
<sequence length="334" mass="38349">MSLKELSQVVPVIRILSKNNLVFHQFRYTSTLIRNHGMYNIRDHIGHTLVNPRSSCSYLYLIGHKSHSRFYSKDEHSKKNELPSESSQTKTNDNSKISSATSPDPESPEPKKLSLYQRIKIMYRDYWYILAPVHLVTSAFWFGSFYYLAKSGVDIVAVMKMLGFSETLTSKLEQGHSTSAYLALAYALYKIATPLRYTVTLGGTTYSINKLKELGYIKPIPPKEKLVEMYEEKKEQLKEKSDQIKERIQDNKVMIQERYQDNKALLQEKISTEKCKMSLKRDKFLTTWRSKPKARQNGNGNTRQNGSKKVNGSQNGTKKNNGSSKGNGSYSKER</sequence>
<dbReference type="Pfam" id="PF06916">
    <property type="entry name" value="FAM210A-B_dom"/>
    <property type="match status" value="1"/>
</dbReference>
<evidence type="ECO:0000256" key="7">
    <source>
        <dbReference type="SAM" id="MobiDB-lite"/>
    </source>
</evidence>
<evidence type="ECO:0000259" key="9">
    <source>
        <dbReference type="Pfam" id="PF06916"/>
    </source>
</evidence>
<keyword evidence="5 8" id="KW-0472">Membrane</keyword>
<dbReference type="GO" id="GO:0005739">
    <property type="term" value="C:mitochondrion"/>
    <property type="evidence" value="ECO:0007669"/>
    <property type="project" value="TreeGrafter"/>
</dbReference>
<dbReference type="GO" id="GO:0016020">
    <property type="term" value="C:membrane"/>
    <property type="evidence" value="ECO:0007669"/>
    <property type="project" value="UniProtKB-SubCell"/>
</dbReference>
<keyword evidence="2 8" id="KW-0812">Transmembrane</keyword>
<evidence type="ECO:0000256" key="3">
    <source>
        <dbReference type="ARBA" id="ARBA00022989"/>
    </source>
</evidence>
<dbReference type="PANTHER" id="PTHR21377:SF1">
    <property type="entry name" value="PROTEIN FAM210A"/>
    <property type="match status" value="1"/>
</dbReference>
<feature type="coiled-coil region" evidence="6">
    <location>
        <begin position="223"/>
        <end position="254"/>
    </location>
</feature>
<feature type="region of interest" description="Disordered" evidence="7">
    <location>
        <begin position="286"/>
        <end position="334"/>
    </location>
</feature>
<evidence type="ECO:0000256" key="4">
    <source>
        <dbReference type="ARBA" id="ARBA00023054"/>
    </source>
</evidence>
<organism evidence="10">
    <name type="scientific">Cacopsylla melanoneura</name>
    <dbReference type="NCBI Taxonomy" id="428564"/>
    <lineage>
        <taxon>Eukaryota</taxon>
        <taxon>Metazoa</taxon>
        <taxon>Ecdysozoa</taxon>
        <taxon>Arthropoda</taxon>
        <taxon>Hexapoda</taxon>
        <taxon>Insecta</taxon>
        <taxon>Pterygota</taxon>
        <taxon>Neoptera</taxon>
        <taxon>Paraneoptera</taxon>
        <taxon>Hemiptera</taxon>
        <taxon>Sternorrhyncha</taxon>
        <taxon>Psylloidea</taxon>
        <taxon>Psyllidae</taxon>
        <taxon>Psyllinae</taxon>
        <taxon>Cacopsylla</taxon>
    </lineage>
</organism>
<keyword evidence="4 6" id="KW-0175">Coiled coil</keyword>
<evidence type="ECO:0000256" key="6">
    <source>
        <dbReference type="SAM" id="Coils"/>
    </source>
</evidence>
<feature type="compositionally biased region" description="Basic and acidic residues" evidence="7">
    <location>
        <begin position="72"/>
        <end position="82"/>
    </location>
</feature>
<feature type="region of interest" description="Disordered" evidence="7">
    <location>
        <begin position="72"/>
        <end position="111"/>
    </location>
</feature>
<feature type="compositionally biased region" description="Low complexity" evidence="7">
    <location>
        <begin position="295"/>
        <end position="334"/>
    </location>
</feature>
<evidence type="ECO:0000256" key="8">
    <source>
        <dbReference type="SAM" id="Phobius"/>
    </source>
</evidence>
<comment type="subcellular location">
    <subcellularLocation>
        <location evidence="1">Membrane</location>
        <topology evidence="1">Single-pass membrane protein</topology>
    </subcellularLocation>
</comment>
<dbReference type="AlphaFoldDB" id="A0A8D8XZV1"/>
<proteinExistence type="predicted"/>
<dbReference type="PANTHER" id="PTHR21377">
    <property type="entry name" value="PROTEIN FAM210B, MITOCHONDRIAL"/>
    <property type="match status" value="1"/>
</dbReference>
<dbReference type="EMBL" id="HBUF01353318">
    <property type="protein sequence ID" value="CAG6715573.1"/>
    <property type="molecule type" value="Transcribed_RNA"/>
</dbReference>
<reference evidence="10" key="1">
    <citation type="submission" date="2021-05" db="EMBL/GenBank/DDBJ databases">
        <authorList>
            <person name="Alioto T."/>
            <person name="Alioto T."/>
            <person name="Gomez Garrido J."/>
        </authorList>
    </citation>
    <scope>NUCLEOTIDE SEQUENCE</scope>
</reference>
<feature type="domain" description="DUF1279" evidence="9">
    <location>
        <begin position="117"/>
        <end position="205"/>
    </location>
</feature>
<evidence type="ECO:0000256" key="5">
    <source>
        <dbReference type="ARBA" id="ARBA00023136"/>
    </source>
</evidence>
<evidence type="ECO:0000256" key="2">
    <source>
        <dbReference type="ARBA" id="ARBA00022692"/>
    </source>
</evidence>
<evidence type="ECO:0000313" key="10">
    <source>
        <dbReference type="EMBL" id="CAG6715573.1"/>
    </source>
</evidence>
<name>A0A8D8XZV1_9HEMI</name>
<dbReference type="InterPro" id="IPR009688">
    <property type="entry name" value="FAM210A/B-like_dom"/>
</dbReference>
<evidence type="ECO:0000256" key="1">
    <source>
        <dbReference type="ARBA" id="ARBA00004167"/>
    </source>
</evidence>
<dbReference type="EMBL" id="HBUF01269552">
    <property type="protein sequence ID" value="CAG6684865.1"/>
    <property type="molecule type" value="Transcribed_RNA"/>
</dbReference>
<dbReference type="EMBL" id="HBUF01131919">
    <property type="protein sequence ID" value="CAG6644354.1"/>
    <property type="molecule type" value="Transcribed_RNA"/>
</dbReference>
<keyword evidence="3 8" id="KW-1133">Transmembrane helix</keyword>
<feature type="compositionally biased region" description="Polar residues" evidence="7">
    <location>
        <begin position="83"/>
        <end position="104"/>
    </location>
</feature>